<dbReference type="PRINTS" id="PR00757">
    <property type="entry name" value="AMINEOXDASEF"/>
</dbReference>
<dbReference type="EC" id="1.4.3.-" evidence="10"/>
<evidence type="ECO:0000256" key="7">
    <source>
        <dbReference type="ARBA" id="ARBA00049354"/>
    </source>
</evidence>
<dbReference type="InterPro" id="IPR050703">
    <property type="entry name" value="Flavin_MAO"/>
</dbReference>
<dbReference type="GO" id="GO:0008131">
    <property type="term" value="F:primary methylamine oxidase activity"/>
    <property type="evidence" value="ECO:0007669"/>
    <property type="project" value="UniProtKB-ARBA"/>
</dbReference>
<reference evidence="12" key="1">
    <citation type="submission" date="2021-02" db="EMBL/GenBank/DDBJ databases">
        <authorList>
            <person name="Nowell W R."/>
        </authorList>
    </citation>
    <scope>NUCLEOTIDE SEQUENCE</scope>
</reference>
<evidence type="ECO:0000256" key="6">
    <source>
        <dbReference type="ARBA" id="ARBA00048448"/>
    </source>
</evidence>
<sequence length="457" mass="50683">MSSKEEAEDLVDVIIIGAGFAGVTVARELSQRGKRVVILEARDRIGGRTLTENTDFDCAEPLELGGAWVHWLQPHVWSELTRYGLDLNVCDDVQRVMWFAGNQLHSGRPEEFEALIGPSMDIFVRDALSLFPIPDRPINVITNALREADQLSIKDKIEQMHDTPDVVKELLDGFWSINFNCPSNQGAYTQAMRWIARAGGSWQFALQSCGQYTIKKGTIGLLKCMLDDSIPHTTVHLNTIVTNVNQTGKYASVRLSNGKELHAKYVVVTVPLNVLNRITFSPPLNDRKQQAASTGQASCGIKLFIHVRGVPSESFCAYASSDYAINYVQTERCSSPNDKITSDTSILLAFGPDATRINVTDRTAVAKELQRWLPDVEVLQVVCYDWFHDLFSGETWPMLRPGQLTACLSALQEPEKRIRLAGSDYASFYAGSIDGAIESGLRAARTILNELESCVPL</sequence>
<dbReference type="InterPro" id="IPR002937">
    <property type="entry name" value="Amino_oxidase"/>
</dbReference>
<dbReference type="AlphaFoldDB" id="A0A815I0Q5"/>
<dbReference type="OrthoDB" id="5046242at2759"/>
<dbReference type="EMBL" id="CAJNOV010017061">
    <property type="protein sequence ID" value="CAF1599594.1"/>
    <property type="molecule type" value="Genomic_DNA"/>
</dbReference>
<gene>
    <name evidence="15" type="ORF">BYL167_LOCUS12510</name>
    <name evidence="13" type="ORF">CJN711_LOCUS34997</name>
    <name evidence="14" type="ORF">GIL414_LOCUS10171</name>
    <name evidence="12" type="ORF">KQP761_LOCUS7755</name>
</gene>
<evidence type="ECO:0000256" key="9">
    <source>
        <dbReference type="PIRSR" id="PIRSR601613-1"/>
    </source>
</evidence>
<evidence type="ECO:0000313" key="15">
    <source>
        <dbReference type="EMBL" id="CAF3979093.1"/>
    </source>
</evidence>
<dbReference type="EMBL" id="CAJOBH010004134">
    <property type="protein sequence ID" value="CAF3979093.1"/>
    <property type="molecule type" value="Genomic_DNA"/>
</dbReference>
<dbReference type="Gene3D" id="1.10.405.10">
    <property type="entry name" value="Guanine Nucleotide Dissociation Inhibitor, domain 1"/>
    <property type="match status" value="1"/>
</dbReference>
<dbReference type="EMBL" id="CAJOBJ010003607">
    <property type="protein sequence ID" value="CAF3971413.1"/>
    <property type="molecule type" value="Genomic_DNA"/>
</dbReference>
<dbReference type="Proteomes" id="UP000663855">
    <property type="component" value="Unassembled WGS sequence"/>
</dbReference>
<evidence type="ECO:0000256" key="1">
    <source>
        <dbReference type="ARBA" id="ARBA00001974"/>
    </source>
</evidence>
<protein>
    <recommendedName>
        <fullName evidence="10">Amine oxidase</fullName>
        <ecNumber evidence="10">1.4.3.-</ecNumber>
    </recommendedName>
</protein>
<dbReference type="PANTHER" id="PTHR43563:SF1">
    <property type="entry name" value="AMINE OXIDASE [FLAVIN-CONTAINING] B"/>
    <property type="match status" value="1"/>
</dbReference>
<dbReference type="Pfam" id="PF01593">
    <property type="entry name" value="Amino_oxidase"/>
    <property type="match status" value="1"/>
</dbReference>
<evidence type="ECO:0000313" key="16">
    <source>
        <dbReference type="Proteomes" id="UP000663834"/>
    </source>
</evidence>
<dbReference type="Gene3D" id="3.50.50.60">
    <property type="entry name" value="FAD/NAD(P)-binding domain"/>
    <property type="match status" value="1"/>
</dbReference>
<dbReference type="EMBL" id="CAJNOW010002711">
    <property type="protein sequence ID" value="CAF1361535.1"/>
    <property type="molecule type" value="Genomic_DNA"/>
</dbReference>
<dbReference type="Proteomes" id="UP000663834">
    <property type="component" value="Unassembled WGS sequence"/>
</dbReference>
<keyword evidence="10" id="KW-0285">Flavoprotein</keyword>
<feature type="domain" description="Amine oxidase" evidence="11">
    <location>
        <begin position="20"/>
        <end position="448"/>
    </location>
</feature>
<dbReference type="Proteomes" id="UP000681967">
    <property type="component" value="Unassembled WGS sequence"/>
</dbReference>
<comment type="function">
    <text evidence="5">Catalyzes the oxidative deamination of primary and some secondary amines such as neurotransmitters, and exogenous amines including the tertiary amine, neurotoxin 1-methyl-4-phenyl-1,2,3,6-tetrahydropyridine (MPTP), with concomitant reduction of oxygen to hydrogen peroxide and participates in the metabolism of neuroactive and vasoactive amines in the central nervous system and peripheral tissues. Preferentially degrades benzylamine and phenylethylamine.</text>
</comment>
<dbReference type="SUPFAM" id="SSF51905">
    <property type="entry name" value="FAD/NAD(P)-binding domain"/>
    <property type="match status" value="1"/>
</dbReference>
<comment type="catalytic activity">
    <reaction evidence="7">
        <text>benzylamine + O2 + H2O = benzaldehyde + H2O2 + NH4(+)</text>
        <dbReference type="Rhea" id="RHEA:59424"/>
        <dbReference type="ChEBI" id="CHEBI:15377"/>
        <dbReference type="ChEBI" id="CHEBI:15379"/>
        <dbReference type="ChEBI" id="CHEBI:16240"/>
        <dbReference type="ChEBI" id="CHEBI:17169"/>
        <dbReference type="ChEBI" id="CHEBI:28938"/>
        <dbReference type="ChEBI" id="CHEBI:225238"/>
    </reaction>
    <physiologicalReaction direction="left-to-right" evidence="7">
        <dbReference type="Rhea" id="RHEA:59425"/>
    </physiologicalReaction>
</comment>
<organism evidence="12 16">
    <name type="scientific">Rotaria magnacalcarata</name>
    <dbReference type="NCBI Taxonomy" id="392030"/>
    <lineage>
        <taxon>Eukaryota</taxon>
        <taxon>Metazoa</taxon>
        <taxon>Spiralia</taxon>
        <taxon>Gnathifera</taxon>
        <taxon>Rotifera</taxon>
        <taxon>Eurotatoria</taxon>
        <taxon>Bdelloidea</taxon>
        <taxon>Philodinida</taxon>
        <taxon>Philodinidae</taxon>
        <taxon>Rotaria</taxon>
    </lineage>
</organism>
<comment type="caution">
    <text evidence="12">The sequence shown here is derived from an EMBL/GenBank/DDBJ whole genome shotgun (WGS) entry which is preliminary data.</text>
</comment>
<comment type="similarity">
    <text evidence="3 10">Belongs to the flavin monoamine oxidase family.</text>
</comment>
<comment type="subcellular location">
    <subcellularLocation>
        <location evidence="2">Mitochondrion outer membrane</location>
        <topology evidence="2">Single-pass type IV membrane protein</topology>
        <orientation evidence="2">Cytoplasmic side</orientation>
    </subcellularLocation>
</comment>
<dbReference type="Proteomes" id="UP000681720">
    <property type="component" value="Unassembled WGS sequence"/>
</dbReference>
<feature type="binding site" evidence="9">
    <location>
        <begin position="40"/>
        <end position="41"/>
    </location>
    <ligand>
        <name>FAD</name>
        <dbReference type="ChEBI" id="CHEBI:57692"/>
    </ligand>
</feature>
<evidence type="ECO:0000313" key="13">
    <source>
        <dbReference type="EMBL" id="CAF1599594.1"/>
    </source>
</evidence>
<keyword evidence="10" id="KW-0274">FAD</keyword>
<evidence type="ECO:0000313" key="14">
    <source>
        <dbReference type="EMBL" id="CAF3971413.1"/>
    </source>
</evidence>
<comment type="catalytic activity">
    <reaction evidence="8">
        <text>N-acetylputrescine + O2 + H2O = 4-acetamidobutanal + H2O2 + NH4(+)</text>
        <dbReference type="Rhea" id="RHEA:70283"/>
        <dbReference type="ChEBI" id="CHEBI:7386"/>
        <dbReference type="ChEBI" id="CHEBI:15377"/>
        <dbReference type="ChEBI" id="CHEBI:15379"/>
        <dbReference type="ChEBI" id="CHEBI:16240"/>
        <dbReference type="ChEBI" id="CHEBI:28938"/>
        <dbReference type="ChEBI" id="CHEBI:58263"/>
    </reaction>
    <physiologicalReaction direction="left-to-right" evidence="8">
        <dbReference type="Rhea" id="RHEA:70284"/>
    </physiologicalReaction>
</comment>
<keyword evidence="4 10" id="KW-0560">Oxidoreductase</keyword>
<dbReference type="GO" id="GO:0005741">
    <property type="term" value="C:mitochondrial outer membrane"/>
    <property type="evidence" value="ECO:0007669"/>
    <property type="project" value="UniProtKB-SubCell"/>
</dbReference>
<evidence type="ECO:0000256" key="2">
    <source>
        <dbReference type="ARBA" id="ARBA00004362"/>
    </source>
</evidence>
<comment type="cofactor">
    <cofactor evidence="1 10">
        <name>FAD</name>
        <dbReference type="ChEBI" id="CHEBI:57692"/>
    </cofactor>
</comment>
<evidence type="ECO:0000256" key="8">
    <source>
        <dbReference type="ARBA" id="ARBA00049430"/>
    </source>
</evidence>
<evidence type="ECO:0000259" key="11">
    <source>
        <dbReference type="Pfam" id="PF01593"/>
    </source>
</evidence>
<evidence type="ECO:0000256" key="3">
    <source>
        <dbReference type="ARBA" id="ARBA00005995"/>
    </source>
</evidence>
<dbReference type="PANTHER" id="PTHR43563">
    <property type="entry name" value="AMINE OXIDASE"/>
    <property type="match status" value="1"/>
</dbReference>
<evidence type="ECO:0000256" key="4">
    <source>
        <dbReference type="ARBA" id="ARBA00023002"/>
    </source>
</evidence>
<evidence type="ECO:0000256" key="10">
    <source>
        <dbReference type="RuleBase" id="RU362067"/>
    </source>
</evidence>
<dbReference type="InterPro" id="IPR036188">
    <property type="entry name" value="FAD/NAD-bd_sf"/>
</dbReference>
<dbReference type="InterPro" id="IPR001613">
    <property type="entry name" value="Flavin_amine_oxidase"/>
</dbReference>
<name>A0A815I0Q5_9BILA</name>
<evidence type="ECO:0000313" key="12">
    <source>
        <dbReference type="EMBL" id="CAF1361535.1"/>
    </source>
</evidence>
<dbReference type="Gene3D" id="3.90.660.10">
    <property type="match status" value="1"/>
</dbReference>
<dbReference type="GO" id="GO:0097621">
    <property type="term" value="F:monoamine oxidase activity"/>
    <property type="evidence" value="ECO:0007669"/>
    <property type="project" value="UniProtKB-EC"/>
</dbReference>
<proteinExistence type="inferred from homology"/>
<feature type="binding site" evidence="9">
    <location>
        <position position="241"/>
    </location>
    <ligand>
        <name>substrate</name>
    </ligand>
</feature>
<comment type="catalytic activity">
    <reaction evidence="6">
        <text>a secondary aliphatic amine + O2 + H2O = a primary amine + an aldehyde + H2O2</text>
        <dbReference type="Rhea" id="RHEA:26414"/>
        <dbReference type="ChEBI" id="CHEBI:15377"/>
        <dbReference type="ChEBI" id="CHEBI:15379"/>
        <dbReference type="ChEBI" id="CHEBI:16240"/>
        <dbReference type="ChEBI" id="CHEBI:17478"/>
        <dbReference type="ChEBI" id="CHEBI:58855"/>
        <dbReference type="ChEBI" id="CHEBI:65296"/>
        <dbReference type="EC" id="1.4.3.4"/>
    </reaction>
</comment>
<evidence type="ECO:0000256" key="5">
    <source>
        <dbReference type="ARBA" id="ARBA00045409"/>
    </source>
</evidence>
<accession>A0A815I0Q5</accession>